<dbReference type="AlphaFoldDB" id="A0AA88HJ39"/>
<dbReference type="Proteomes" id="UP001187531">
    <property type="component" value="Unassembled WGS sequence"/>
</dbReference>
<evidence type="ECO:0000313" key="2">
    <source>
        <dbReference type="Proteomes" id="UP001187531"/>
    </source>
</evidence>
<proteinExistence type="predicted"/>
<comment type="caution">
    <text evidence="1">The sequence shown here is derived from an EMBL/GenBank/DDBJ whole genome shotgun (WGS) entry which is preliminary data.</text>
</comment>
<dbReference type="EMBL" id="JAVRJZ010000019">
    <property type="protein sequence ID" value="KAK2707994.1"/>
    <property type="molecule type" value="Genomic_DNA"/>
</dbReference>
<protein>
    <submittedName>
        <fullName evidence="1">Uncharacterized protein</fullName>
    </submittedName>
</protein>
<name>A0AA88HJ39_ARTSF</name>
<keyword evidence="2" id="KW-1185">Reference proteome</keyword>
<evidence type="ECO:0000313" key="1">
    <source>
        <dbReference type="EMBL" id="KAK2707994.1"/>
    </source>
</evidence>
<accession>A0AA88HJ39</accession>
<gene>
    <name evidence="1" type="ORF">QYM36_015622</name>
</gene>
<sequence>MKTSKKTWQIIKSAVGGPQDDPAKISDVFCEYFSNIESNQSSNIQPPQNINVRGFYQHIQLKVNECTEVDNSVRSMKSSSARDDKVNLKLIKYILTTFLEDFSGLINSSFKAGIFPDYFKTADVTPLFK</sequence>
<reference evidence="1" key="1">
    <citation type="submission" date="2023-07" db="EMBL/GenBank/DDBJ databases">
        <title>Chromosome-level genome assembly of Artemia franciscana.</title>
        <authorList>
            <person name="Jo E."/>
        </authorList>
    </citation>
    <scope>NUCLEOTIDE SEQUENCE</scope>
    <source>
        <tissue evidence="1">Whole body</tissue>
    </source>
</reference>
<organism evidence="1 2">
    <name type="scientific">Artemia franciscana</name>
    <name type="common">Brine shrimp</name>
    <name type="synonym">Artemia sanfranciscana</name>
    <dbReference type="NCBI Taxonomy" id="6661"/>
    <lineage>
        <taxon>Eukaryota</taxon>
        <taxon>Metazoa</taxon>
        <taxon>Ecdysozoa</taxon>
        <taxon>Arthropoda</taxon>
        <taxon>Crustacea</taxon>
        <taxon>Branchiopoda</taxon>
        <taxon>Anostraca</taxon>
        <taxon>Artemiidae</taxon>
        <taxon>Artemia</taxon>
    </lineage>
</organism>